<dbReference type="SUPFAM" id="SSF56672">
    <property type="entry name" value="DNA/RNA polymerases"/>
    <property type="match status" value="1"/>
</dbReference>
<name>A0A371EL99_MUCPR</name>
<dbReference type="InterPro" id="IPR043502">
    <property type="entry name" value="DNA/RNA_pol_sf"/>
</dbReference>
<protein>
    <submittedName>
        <fullName evidence="3">Retrovirus-related Pol polyprotein from transposon 17.6</fullName>
    </submittedName>
</protein>
<dbReference type="PANTHER" id="PTHR37984">
    <property type="entry name" value="PROTEIN CBG26694"/>
    <property type="match status" value="1"/>
</dbReference>
<evidence type="ECO:0000313" key="4">
    <source>
        <dbReference type="Proteomes" id="UP000257109"/>
    </source>
</evidence>
<dbReference type="Pfam" id="PF00078">
    <property type="entry name" value="RVT_1"/>
    <property type="match status" value="1"/>
</dbReference>
<dbReference type="Proteomes" id="UP000257109">
    <property type="component" value="Unassembled WGS sequence"/>
</dbReference>
<evidence type="ECO:0000313" key="3">
    <source>
        <dbReference type="EMBL" id="RDX66811.1"/>
    </source>
</evidence>
<organism evidence="3 4">
    <name type="scientific">Mucuna pruriens</name>
    <name type="common">Velvet bean</name>
    <name type="synonym">Dolichos pruriens</name>
    <dbReference type="NCBI Taxonomy" id="157652"/>
    <lineage>
        <taxon>Eukaryota</taxon>
        <taxon>Viridiplantae</taxon>
        <taxon>Streptophyta</taxon>
        <taxon>Embryophyta</taxon>
        <taxon>Tracheophyta</taxon>
        <taxon>Spermatophyta</taxon>
        <taxon>Magnoliopsida</taxon>
        <taxon>eudicotyledons</taxon>
        <taxon>Gunneridae</taxon>
        <taxon>Pentapetalae</taxon>
        <taxon>rosids</taxon>
        <taxon>fabids</taxon>
        <taxon>Fabales</taxon>
        <taxon>Fabaceae</taxon>
        <taxon>Papilionoideae</taxon>
        <taxon>50 kb inversion clade</taxon>
        <taxon>NPAAA clade</taxon>
        <taxon>indigoferoid/millettioid clade</taxon>
        <taxon>Phaseoleae</taxon>
        <taxon>Mucuna</taxon>
    </lineage>
</organism>
<accession>A0A371EL99</accession>
<gene>
    <name evidence="3" type="primary">pol</name>
    <name evidence="3" type="ORF">CR513_54380</name>
</gene>
<dbReference type="GO" id="GO:0003824">
    <property type="term" value="F:catalytic activity"/>
    <property type="evidence" value="ECO:0007669"/>
    <property type="project" value="UniProtKB-KW"/>
</dbReference>
<proteinExistence type="predicted"/>
<dbReference type="InterPro" id="IPR050951">
    <property type="entry name" value="Retrovirus_Pol_polyprotein"/>
</dbReference>
<dbReference type="EMBL" id="QJKJ01013261">
    <property type="protein sequence ID" value="RDX66811.1"/>
    <property type="molecule type" value="Genomic_DNA"/>
</dbReference>
<keyword evidence="4" id="KW-1185">Reference proteome</keyword>
<evidence type="ECO:0000259" key="2">
    <source>
        <dbReference type="PROSITE" id="PS50878"/>
    </source>
</evidence>
<dbReference type="InterPro" id="IPR000477">
    <property type="entry name" value="RT_dom"/>
</dbReference>
<sequence length="165" mass="18522">MEVYVDDMMVKSSQTETHFQSLERVFSILRKNRLRLNLEKCSFGVKAGKFLGFMLTEWGIEANPDKCQAIIDMKSPQNLKGVHQLMGKVTALSRFIPRSAETALPIFGALKRGRFTWTSECEQAFKHLKATLSAPPILTRPAPGIPLHLYLATSEKAISSVLIQE</sequence>
<dbReference type="AlphaFoldDB" id="A0A371EL99"/>
<dbReference type="InterPro" id="IPR043128">
    <property type="entry name" value="Rev_trsase/Diguanyl_cyclase"/>
</dbReference>
<dbReference type="Gene3D" id="3.30.70.270">
    <property type="match status" value="2"/>
</dbReference>
<reference evidence="3" key="1">
    <citation type="submission" date="2018-05" db="EMBL/GenBank/DDBJ databases">
        <title>Draft genome of Mucuna pruriens seed.</title>
        <authorList>
            <person name="Nnadi N.E."/>
            <person name="Vos R."/>
            <person name="Hasami M.H."/>
            <person name="Devisetty U.K."/>
            <person name="Aguiy J.C."/>
        </authorList>
    </citation>
    <scope>NUCLEOTIDE SEQUENCE [LARGE SCALE GENOMIC DNA]</scope>
    <source>
        <strain evidence="3">JCA_2017</strain>
    </source>
</reference>
<dbReference type="InterPro" id="IPR041577">
    <property type="entry name" value="RT_RNaseH_2"/>
</dbReference>
<dbReference type="Pfam" id="PF17919">
    <property type="entry name" value="RT_RNaseH_2"/>
    <property type="match status" value="1"/>
</dbReference>
<dbReference type="PROSITE" id="PS50878">
    <property type="entry name" value="RT_POL"/>
    <property type="match status" value="1"/>
</dbReference>
<comment type="caution">
    <text evidence="3">The sequence shown here is derived from an EMBL/GenBank/DDBJ whole genome shotgun (WGS) entry which is preliminary data.</text>
</comment>
<dbReference type="PANTHER" id="PTHR37984:SF5">
    <property type="entry name" value="PROTEIN NYNRIN-LIKE"/>
    <property type="match status" value="1"/>
</dbReference>
<evidence type="ECO:0000256" key="1">
    <source>
        <dbReference type="ARBA" id="ARBA00023268"/>
    </source>
</evidence>
<keyword evidence="1" id="KW-0511">Multifunctional enzyme</keyword>
<feature type="domain" description="Reverse transcriptase" evidence="2">
    <location>
        <begin position="1"/>
        <end position="55"/>
    </location>
</feature>
<feature type="non-terminal residue" evidence="3">
    <location>
        <position position="1"/>
    </location>
</feature>
<dbReference type="OrthoDB" id="1431288at2759"/>